<feature type="compositionally biased region" description="Low complexity" evidence="14">
    <location>
        <begin position="465"/>
        <end position="475"/>
    </location>
</feature>
<keyword evidence="3 12" id="KW-0808">Transferase</keyword>
<evidence type="ECO:0000256" key="3">
    <source>
        <dbReference type="ARBA" id="ARBA00022679"/>
    </source>
</evidence>
<evidence type="ECO:0000256" key="11">
    <source>
        <dbReference type="ARBA" id="ARBA00023163"/>
    </source>
</evidence>
<keyword evidence="9" id="KW-0460">Magnesium</keyword>
<evidence type="ECO:0000256" key="7">
    <source>
        <dbReference type="ARBA" id="ARBA00022771"/>
    </source>
</evidence>
<organism evidence="16 17">
    <name type="scientific">Anabaena azotica FACHB-119</name>
    <dbReference type="NCBI Taxonomy" id="947527"/>
    <lineage>
        <taxon>Bacteria</taxon>
        <taxon>Bacillati</taxon>
        <taxon>Cyanobacteriota</taxon>
        <taxon>Cyanophyceae</taxon>
        <taxon>Nostocales</taxon>
        <taxon>Nostocaceae</taxon>
        <taxon>Anabaena</taxon>
        <taxon>Anabaena azotica</taxon>
    </lineage>
</organism>
<dbReference type="SMART" id="SM00493">
    <property type="entry name" value="TOPRIM"/>
    <property type="match status" value="1"/>
</dbReference>
<dbReference type="CDD" id="cd03364">
    <property type="entry name" value="TOPRIM_DnaG_primases"/>
    <property type="match status" value="1"/>
</dbReference>
<dbReference type="Gene3D" id="3.90.580.10">
    <property type="entry name" value="Zinc finger, CHC2-type domain"/>
    <property type="match status" value="1"/>
</dbReference>
<evidence type="ECO:0000256" key="12">
    <source>
        <dbReference type="HAMAP-Rule" id="MF_00974"/>
    </source>
</evidence>
<dbReference type="InterPro" id="IPR037068">
    <property type="entry name" value="DNA_primase_core_N_sf"/>
</dbReference>
<dbReference type="InterPro" id="IPR034151">
    <property type="entry name" value="TOPRIM_DnaG_bac"/>
</dbReference>
<evidence type="ECO:0000256" key="2">
    <source>
        <dbReference type="ARBA" id="ARBA00022515"/>
    </source>
</evidence>
<keyword evidence="1 12" id="KW-0240">DNA-directed RNA polymerase</keyword>
<feature type="region of interest" description="Disordered" evidence="14">
    <location>
        <begin position="455"/>
        <end position="475"/>
    </location>
</feature>
<comment type="similarity">
    <text evidence="12 13">Belongs to the DnaG primase family.</text>
</comment>
<dbReference type="InterPro" id="IPR019475">
    <property type="entry name" value="DNA_primase_DnaB-bd"/>
</dbReference>
<keyword evidence="17" id="KW-1185">Reference proteome</keyword>
<dbReference type="RefSeq" id="WP_190469641.1">
    <property type="nucleotide sequence ID" value="NZ_JACJSG010000009.1"/>
</dbReference>
<dbReference type="SMART" id="SM00400">
    <property type="entry name" value="ZnF_CHCC"/>
    <property type="match status" value="1"/>
</dbReference>
<dbReference type="PANTHER" id="PTHR30313">
    <property type="entry name" value="DNA PRIMASE"/>
    <property type="match status" value="1"/>
</dbReference>
<keyword evidence="4 12" id="KW-0548">Nucleotidyltransferase</keyword>
<evidence type="ECO:0000313" key="16">
    <source>
        <dbReference type="EMBL" id="MBD2500580.1"/>
    </source>
</evidence>
<evidence type="ECO:0000256" key="6">
    <source>
        <dbReference type="ARBA" id="ARBA00022723"/>
    </source>
</evidence>
<feature type="domain" description="Toprim" evidence="15">
    <location>
        <begin position="265"/>
        <end position="348"/>
    </location>
</feature>
<evidence type="ECO:0000256" key="9">
    <source>
        <dbReference type="ARBA" id="ARBA00022842"/>
    </source>
</evidence>
<evidence type="ECO:0000313" key="17">
    <source>
        <dbReference type="Proteomes" id="UP000661112"/>
    </source>
</evidence>
<dbReference type="InterPro" id="IPR030846">
    <property type="entry name" value="DnaG_bac"/>
</dbReference>
<comment type="catalytic activity">
    <reaction evidence="12">
        <text>ssDNA + n NTP = ssDNA/pppN(pN)n-1 hybrid + (n-1) diphosphate.</text>
        <dbReference type="EC" id="2.7.7.101"/>
    </reaction>
</comment>
<dbReference type="NCBIfam" id="TIGR01391">
    <property type="entry name" value="dnaG"/>
    <property type="match status" value="1"/>
</dbReference>
<evidence type="ECO:0000256" key="8">
    <source>
        <dbReference type="ARBA" id="ARBA00022833"/>
    </source>
</evidence>
<keyword evidence="11 12" id="KW-0804">Transcription</keyword>
<accession>A0ABR8D069</accession>
<dbReference type="InterPro" id="IPR006295">
    <property type="entry name" value="DNA_primase_DnaG"/>
</dbReference>
<keyword evidence="8 12" id="KW-0862">Zinc</keyword>
<dbReference type="Gene3D" id="3.90.980.10">
    <property type="entry name" value="DNA primase, catalytic core, N-terminal domain"/>
    <property type="match status" value="1"/>
</dbReference>
<dbReference type="PIRSF" id="PIRSF002811">
    <property type="entry name" value="DnaG"/>
    <property type="match status" value="1"/>
</dbReference>
<dbReference type="Pfam" id="PF13155">
    <property type="entry name" value="Toprim_2"/>
    <property type="match status" value="1"/>
</dbReference>
<evidence type="ECO:0000256" key="1">
    <source>
        <dbReference type="ARBA" id="ARBA00022478"/>
    </source>
</evidence>
<evidence type="ECO:0000256" key="5">
    <source>
        <dbReference type="ARBA" id="ARBA00022705"/>
    </source>
</evidence>
<dbReference type="HAMAP" id="MF_00974">
    <property type="entry name" value="DNA_primase_DnaG"/>
    <property type="match status" value="1"/>
</dbReference>
<dbReference type="InterPro" id="IPR006171">
    <property type="entry name" value="TOPRIM_dom"/>
</dbReference>
<reference evidence="16 17" key="1">
    <citation type="journal article" date="2020" name="ISME J.">
        <title>Comparative genomics reveals insights into cyanobacterial evolution and habitat adaptation.</title>
        <authorList>
            <person name="Chen M.Y."/>
            <person name="Teng W.K."/>
            <person name="Zhao L."/>
            <person name="Hu C.X."/>
            <person name="Zhou Y.K."/>
            <person name="Han B.P."/>
            <person name="Song L.R."/>
            <person name="Shu W.S."/>
        </authorList>
    </citation>
    <scope>NUCLEOTIDE SEQUENCE [LARGE SCALE GENOMIC DNA]</scope>
    <source>
        <strain evidence="16 17">FACHB-119</strain>
    </source>
</reference>
<keyword evidence="10 12" id="KW-0238">DNA-binding</keyword>
<keyword evidence="6 12" id="KW-0479">Metal-binding</keyword>
<keyword evidence="7 12" id="KW-0863">Zinc-finger</keyword>
<comment type="caution">
    <text evidence="16">The sequence shown here is derived from an EMBL/GenBank/DDBJ whole genome shotgun (WGS) entry which is preliminary data.</text>
</comment>
<evidence type="ECO:0000256" key="14">
    <source>
        <dbReference type="SAM" id="MobiDB-lite"/>
    </source>
</evidence>
<dbReference type="Pfam" id="PF10410">
    <property type="entry name" value="DnaB_bind"/>
    <property type="match status" value="1"/>
</dbReference>
<dbReference type="Proteomes" id="UP000661112">
    <property type="component" value="Unassembled WGS sequence"/>
</dbReference>
<dbReference type="Pfam" id="PF08275">
    <property type="entry name" value="DNAG_N"/>
    <property type="match status" value="1"/>
</dbReference>
<dbReference type="Pfam" id="PF01807">
    <property type="entry name" value="Zn_ribbon_DnaG"/>
    <property type="match status" value="1"/>
</dbReference>
<dbReference type="SUPFAM" id="SSF57783">
    <property type="entry name" value="Zinc beta-ribbon"/>
    <property type="match status" value="1"/>
</dbReference>
<proteinExistence type="inferred from homology"/>
<dbReference type="PANTHER" id="PTHR30313:SF2">
    <property type="entry name" value="DNA PRIMASE"/>
    <property type="match status" value="1"/>
</dbReference>
<protein>
    <recommendedName>
        <fullName evidence="12 13">DNA primase</fullName>
        <ecNumber evidence="12">2.7.7.101</ecNumber>
    </recommendedName>
</protein>
<dbReference type="PROSITE" id="PS50880">
    <property type="entry name" value="TOPRIM"/>
    <property type="match status" value="1"/>
</dbReference>
<keyword evidence="5 12" id="KW-0235">DNA replication</keyword>
<comment type="domain">
    <text evidence="12">Contains an N-terminal zinc-binding domain, a central core domain that contains the primase activity, and a C-terminal DnaB-binding domain.</text>
</comment>
<feature type="zinc finger region" description="CHC2-type" evidence="12">
    <location>
        <begin position="41"/>
        <end position="65"/>
    </location>
</feature>
<sequence>MQIPRLHPDTIEEVKHRADIVDVVSEYVVLRKRGKDFVGLCPFHDEKSPSFTVSQTKQMYYCFGCLAGGNSIKFLMELGKRSFAEVVLDLARRYQVPVKTLEPEQRQELQRQLSLREQLYEVMASAANFYQHALRQSQGQRALGYLRSDRQLNEATIQQFGLGYAPAGWETLHRYLVEDKHYPVQLVEKAGLIKPRKEGAGYYDVFRDRLMIPIRDIQGRVIAFGGRTLTDEQPKYLNSPETELFNKGKTLFALDQAKTGISQLDQAVVVEGYFDAIALHAAGINNAVASLGTALSLDQVRLILRYSESKQLVLNFDADKAGTNAAERAIGEIADLAYKGEVQLKILNIPDGKDADEYLHTHTSEDYQQLLANAPLWLNWQIQQIIKDRDLKQAPDFQQVTQQFVKLLKNIVNSDTRNYYVSYCAEILSLGDTRLIPLRVENLLTQITPSTTYSKPIPIRSNGRSQSPVTSTQSPTDRHLLDYAEALLLRIYLHCPEHRQAIIDELEARNLQFSLSHHRFLWLQILESTDKQIDLISRLQDVYLELGEELSVISHLFHLDEKTKKEIMRTPQAVQAAIACMERVLREKRYRHFLELWQQTDPEVEPEKWQAYYQAFYAEKIKLQELDRQRQFSLTELL</sequence>
<dbReference type="EMBL" id="JACJSG010000009">
    <property type="protein sequence ID" value="MBD2500580.1"/>
    <property type="molecule type" value="Genomic_DNA"/>
</dbReference>
<comment type="cofactor">
    <cofactor evidence="12 13">
        <name>Zn(2+)</name>
        <dbReference type="ChEBI" id="CHEBI:29105"/>
    </cofactor>
    <text evidence="12 13">Binds 1 zinc ion per monomer.</text>
</comment>
<dbReference type="InterPro" id="IPR050219">
    <property type="entry name" value="DnaG_primase"/>
</dbReference>
<dbReference type="Gene3D" id="3.40.1360.10">
    <property type="match status" value="1"/>
</dbReference>
<evidence type="ECO:0000259" key="15">
    <source>
        <dbReference type="PROSITE" id="PS50880"/>
    </source>
</evidence>
<evidence type="ECO:0000256" key="13">
    <source>
        <dbReference type="PIRNR" id="PIRNR002811"/>
    </source>
</evidence>
<evidence type="ECO:0000256" key="4">
    <source>
        <dbReference type="ARBA" id="ARBA00022695"/>
    </source>
</evidence>
<gene>
    <name evidence="12" type="primary">dnaG</name>
    <name evidence="16" type="ORF">H6G83_08100</name>
</gene>
<evidence type="ECO:0000256" key="10">
    <source>
        <dbReference type="ARBA" id="ARBA00023125"/>
    </source>
</evidence>
<keyword evidence="2 12" id="KW-0639">Primosome</keyword>
<dbReference type="InterPro" id="IPR036977">
    <property type="entry name" value="DNA_primase_Znf_CHC2"/>
</dbReference>
<dbReference type="EC" id="2.7.7.101" evidence="12"/>
<dbReference type="InterPro" id="IPR002694">
    <property type="entry name" value="Znf_CHC2"/>
</dbReference>
<dbReference type="SUPFAM" id="SSF56731">
    <property type="entry name" value="DNA primase core"/>
    <property type="match status" value="1"/>
</dbReference>
<name>A0ABR8D069_9NOST</name>
<comment type="subunit">
    <text evidence="12">Monomer. Interacts with DnaB.</text>
</comment>
<dbReference type="InterPro" id="IPR013264">
    <property type="entry name" value="DNAG_N"/>
</dbReference>
<comment type="function">
    <text evidence="12 13">RNA polymerase that catalyzes the synthesis of short RNA molecules used as primers for DNA polymerase during DNA replication.</text>
</comment>